<dbReference type="AlphaFoldDB" id="A0A840DIE8"/>
<dbReference type="Proteomes" id="UP000571183">
    <property type="component" value="Unassembled WGS sequence"/>
</dbReference>
<dbReference type="RefSeq" id="WP_221221259.1">
    <property type="nucleotide sequence ID" value="NZ_JACIFD010000004.1"/>
</dbReference>
<evidence type="ECO:0000313" key="5">
    <source>
        <dbReference type="Proteomes" id="UP000571183"/>
    </source>
</evidence>
<sequence length="221" mass="23283">MSEQQTPEVTAKQAAAAGQTAAPAVGQAATAASATATAAMAGSRKHTILWLLALVLALAVGVVLGFSVSSMRAAPNAQQPGLVAAAPGAPEQHGGESTLQQPDNHDSANGTTSAAENTAAEQSGNETTEQKNARLKAKQYLEYQAFSYHGLIAQLEYEGFSTADAIYGVELLAVDWKQQAAKKAAEYLEFQAFSRQGLLDQLLYEKFTLEEAEYGVKQNGY</sequence>
<evidence type="ECO:0000313" key="4">
    <source>
        <dbReference type="EMBL" id="MBB4071252.1"/>
    </source>
</evidence>
<evidence type="ECO:0000256" key="1">
    <source>
        <dbReference type="SAM" id="MobiDB-lite"/>
    </source>
</evidence>
<feature type="region of interest" description="Disordered" evidence="1">
    <location>
        <begin position="82"/>
        <end position="131"/>
    </location>
</feature>
<dbReference type="Pfam" id="PF07553">
    <property type="entry name" value="Lipoprotein_Ltp"/>
    <property type="match status" value="2"/>
</dbReference>
<evidence type="ECO:0000259" key="3">
    <source>
        <dbReference type="Pfam" id="PF07553"/>
    </source>
</evidence>
<accession>A0A840DIE8</accession>
<evidence type="ECO:0000256" key="2">
    <source>
        <dbReference type="SAM" id="Phobius"/>
    </source>
</evidence>
<keyword evidence="5" id="KW-1185">Reference proteome</keyword>
<comment type="caution">
    <text evidence="4">The sequence shown here is derived from an EMBL/GenBank/DDBJ whole genome shotgun (WGS) entry which is preliminary data.</text>
</comment>
<protein>
    <recommendedName>
        <fullName evidence="3">Putative host cell surface-exposed lipoprotein Ltp-like HTH region domain-containing protein</fullName>
    </recommendedName>
</protein>
<feature type="domain" description="Putative host cell surface-exposed lipoprotein Ltp-like HTH region" evidence="3">
    <location>
        <begin position="129"/>
        <end position="170"/>
    </location>
</feature>
<feature type="compositionally biased region" description="Polar residues" evidence="1">
    <location>
        <begin position="95"/>
        <end position="127"/>
    </location>
</feature>
<keyword evidence="2" id="KW-0812">Transmembrane</keyword>
<dbReference type="InterPro" id="IPR036388">
    <property type="entry name" value="WH-like_DNA-bd_sf"/>
</dbReference>
<keyword evidence="2" id="KW-1133">Transmembrane helix</keyword>
<organism evidence="4 5">
    <name type="scientific">Canibacter oris</name>
    <dbReference type="NCBI Taxonomy" id="1365628"/>
    <lineage>
        <taxon>Bacteria</taxon>
        <taxon>Bacillati</taxon>
        <taxon>Actinomycetota</taxon>
        <taxon>Actinomycetes</taxon>
        <taxon>Micrococcales</taxon>
        <taxon>Microbacteriaceae</taxon>
        <taxon>Canibacter</taxon>
    </lineage>
</organism>
<dbReference type="EMBL" id="JACIFD010000004">
    <property type="protein sequence ID" value="MBB4071252.1"/>
    <property type="molecule type" value="Genomic_DNA"/>
</dbReference>
<gene>
    <name evidence="4" type="ORF">F5897_000544</name>
</gene>
<keyword evidence="2" id="KW-0472">Membrane</keyword>
<reference evidence="4" key="1">
    <citation type="submission" date="2020-08" db="EMBL/GenBank/DDBJ databases">
        <title>Sequencing the genomes of 1000 actinobacteria strains.</title>
        <authorList>
            <person name="Klenk H.-P."/>
        </authorList>
    </citation>
    <scope>NUCLEOTIDE SEQUENCE [LARGE SCALE GENOMIC DNA]</scope>
    <source>
        <strain evidence="4">DSM 27064</strain>
    </source>
</reference>
<feature type="transmembrane region" description="Helical" evidence="2">
    <location>
        <begin position="48"/>
        <end position="68"/>
    </location>
</feature>
<name>A0A840DIE8_9MICO</name>
<dbReference type="InterPro" id="IPR011434">
    <property type="entry name" value="Ltp-like_HTH"/>
</dbReference>
<proteinExistence type="predicted"/>
<feature type="domain" description="Putative host cell surface-exposed lipoprotein Ltp-like HTH region" evidence="3">
    <location>
        <begin position="175"/>
        <end position="217"/>
    </location>
</feature>
<dbReference type="Gene3D" id="1.10.10.10">
    <property type="entry name" value="Winged helix-like DNA-binding domain superfamily/Winged helix DNA-binding domain"/>
    <property type="match status" value="2"/>
</dbReference>